<proteinExistence type="predicted"/>
<dbReference type="KEGG" id="egl:EGR_02713"/>
<comment type="caution">
    <text evidence="2">The sequence shown here is derived from an EMBL/GenBank/DDBJ whole genome shotgun (WGS) entry which is preliminary data.</text>
</comment>
<dbReference type="OrthoDB" id="252964at2759"/>
<dbReference type="AlphaFoldDB" id="W6UP91"/>
<feature type="transmembrane region" description="Helical" evidence="1">
    <location>
        <begin position="12"/>
        <end position="35"/>
    </location>
</feature>
<name>W6UP91_ECHGR</name>
<dbReference type="GeneID" id="36338428"/>
<dbReference type="RefSeq" id="XP_024353777.1">
    <property type="nucleotide sequence ID" value="XM_024491962.1"/>
</dbReference>
<reference evidence="2 3" key="1">
    <citation type="journal article" date="2013" name="Nat. Genet.">
        <title>The genome of the hydatid tapeworm Echinococcus granulosus.</title>
        <authorList>
            <person name="Zheng H."/>
            <person name="Zhang W."/>
            <person name="Zhang L."/>
            <person name="Zhang Z."/>
            <person name="Li J."/>
            <person name="Lu G."/>
            <person name="Zhu Y."/>
            <person name="Wang Y."/>
            <person name="Huang Y."/>
            <person name="Liu J."/>
            <person name="Kang H."/>
            <person name="Chen J."/>
            <person name="Wang L."/>
            <person name="Chen A."/>
            <person name="Yu S."/>
            <person name="Gao Z."/>
            <person name="Jin L."/>
            <person name="Gu W."/>
            <person name="Wang Z."/>
            <person name="Zhao L."/>
            <person name="Shi B."/>
            <person name="Wen H."/>
            <person name="Lin R."/>
            <person name="Jones M.K."/>
            <person name="Brejova B."/>
            <person name="Vinar T."/>
            <person name="Zhao G."/>
            <person name="McManus D.P."/>
            <person name="Chen Z."/>
            <person name="Zhou Y."/>
            <person name="Wang S."/>
        </authorList>
    </citation>
    <scope>NUCLEOTIDE SEQUENCE [LARGE SCALE GENOMIC DNA]</scope>
</reference>
<gene>
    <name evidence="2" type="ORF">EGR_02713</name>
</gene>
<protein>
    <submittedName>
        <fullName evidence="2">Uncharacterized protein</fullName>
    </submittedName>
</protein>
<organism evidence="2 3">
    <name type="scientific">Echinococcus granulosus</name>
    <name type="common">Hydatid tapeworm</name>
    <dbReference type="NCBI Taxonomy" id="6210"/>
    <lineage>
        <taxon>Eukaryota</taxon>
        <taxon>Metazoa</taxon>
        <taxon>Spiralia</taxon>
        <taxon>Lophotrochozoa</taxon>
        <taxon>Platyhelminthes</taxon>
        <taxon>Cestoda</taxon>
        <taxon>Eucestoda</taxon>
        <taxon>Cyclophyllidea</taxon>
        <taxon>Taeniidae</taxon>
        <taxon>Echinococcus</taxon>
        <taxon>Echinococcus granulosus group</taxon>
    </lineage>
</organism>
<evidence type="ECO:0000313" key="3">
    <source>
        <dbReference type="Proteomes" id="UP000019149"/>
    </source>
</evidence>
<sequence length="193" mass="22540">MEHMQKVCIISNMFISFAMQWGNSVILVCCFYPFVYPPFWCPLLEQVRCNPFNRIRSFTQLHKLFCILLYSDKSGRRYMVVSFLSRKEVFCLIAFKSIAPCNSKYVLILKQLSVSMIKKTRLFSCSNIRPPEMEETIDIDLNDPKVEKAAVKIQSQFSKLKRDRNSKPSDQVVPMAFLKMLLFGVSIIQHFRA</sequence>
<dbReference type="CTD" id="36338428"/>
<keyword evidence="1" id="KW-0812">Transmembrane</keyword>
<keyword evidence="1" id="KW-0472">Membrane</keyword>
<dbReference type="EMBL" id="APAU02000012">
    <property type="protein sequence ID" value="EUB62581.1"/>
    <property type="molecule type" value="Genomic_DNA"/>
</dbReference>
<keyword evidence="3" id="KW-1185">Reference proteome</keyword>
<accession>W6UP91</accession>
<dbReference type="Proteomes" id="UP000019149">
    <property type="component" value="Unassembled WGS sequence"/>
</dbReference>
<keyword evidence="1" id="KW-1133">Transmembrane helix</keyword>
<evidence type="ECO:0000313" key="2">
    <source>
        <dbReference type="EMBL" id="EUB62581.1"/>
    </source>
</evidence>
<evidence type="ECO:0000256" key="1">
    <source>
        <dbReference type="SAM" id="Phobius"/>
    </source>
</evidence>